<dbReference type="GO" id="GO:0005737">
    <property type="term" value="C:cytoplasm"/>
    <property type="evidence" value="ECO:0007669"/>
    <property type="project" value="UniProtKB-SubCell"/>
</dbReference>
<protein>
    <submittedName>
        <fullName evidence="7">Cu(I)-responsive transcriptional regulator</fullName>
    </submittedName>
</protein>
<dbReference type="SUPFAM" id="SSF46955">
    <property type="entry name" value="Putative DNA-binding domain"/>
    <property type="match status" value="1"/>
</dbReference>
<dbReference type="PANTHER" id="PTHR30204:SF94">
    <property type="entry name" value="HEAVY METAL-DEPENDENT TRANSCRIPTIONAL REGULATOR HI_0293-RELATED"/>
    <property type="match status" value="1"/>
</dbReference>
<dbReference type="InterPro" id="IPR047057">
    <property type="entry name" value="MerR_fam"/>
</dbReference>
<keyword evidence="5" id="KW-0804">Transcription</keyword>
<keyword evidence="3" id="KW-0805">Transcription regulation</keyword>
<keyword evidence="8" id="KW-1185">Reference proteome</keyword>
<dbReference type="Gene3D" id="1.10.1660.10">
    <property type="match status" value="1"/>
</dbReference>
<dbReference type="InterPro" id="IPR011789">
    <property type="entry name" value="CueR"/>
</dbReference>
<dbReference type="AlphaFoldDB" id="A0AA42CGT5"/>
<sequence length="129" mass="14062">MNIGAAAAASGVSAKMIRHYEQIGLIPPATRSAVGYRHYDAAGIHTLTFIRRARDLGFPLEEIRQLLALWRDRQRPSADVKAVALRHVAALEAKAEALRAMSRTLQALAEHCHGDSRPDCPILDELAGS</sequence>
<evidence type="ECO:0000313" key="8">
    <source>
        <dbReference type="Proteomes" id="UP001165679"/>
    </source>
</evidence>
<dbReference type="SMART" id="SM00422">
    <property type="entry name" value="HTH_MERR"/>
    <property type="match status" value="1"/>
</dbReference>
<proteinExistence type="predicted"/>
<evidence type="ECO:0000313" key="7">
    <source>
        <dbReference type="EMBL" id="MCW3474302.1"/>
    </source>
</evidence>
<dbReference type="NCBIfam" id="TIGR02044">
    <property type="entry name" value="CueR"/>
    <property type="match status" value="1"/>
</dbReference>
<feature type="domain" description="HTH merR-type" evidence="6">
    <location>
        <begin position="1"/>
        <end position="69"/>
    </location>
</feature>
<dbReference type="InterPro" id="IPR009061">
    <property type="entry name" value="DNA-bd_dom_put_sf"/>
</dbReference>
<dbReference type="PROSITE" id="PS50937">
    <property type="entry name" value="HTH_MERR_2"/>
    <property type="match status" value="1"/>
</dbReference>
<evidence type="ECO:0000256" key="4">
    <source>
        <dbReference type="ARBA" id="ARBA00023125"/>
    </source>
</evidence>
<keyword evidence="4" id="KW-0238">DNA-binding</keyword>
<dbReference type="PANTHER" id="PTHR30204">
    <property type="entry name" value="REDOX-CYCLING DRUG-SENSING TRANSCRIPTIONAL ACTIVATOR SOXR"/>
    <property type="match status" value="1"/>
</dbReference>
<dbReference type="GO" id="GO:0003677">
    <property type="term" value="F:DNA binding"/>
    <property type="evidence" value="ECO:0007669"/>
    <property type="project" value="UniProtKB-KW"/>
</dbReference>
<dbReference type="GO" id="GO:0003700">
    <property type="term" value="F:DNA-binding transcription factor activity"/>
    <property type="evidence" value="ECO:0007669"/>
    <property type="project" value="InterPro"/>
</dbReference>
<dbReference type="EMBL" id="JAPDNT010000003">
    <property type="protein sequence ID" value="MCW3474302.1"/>
    <property type="molecule type" value="Genomic_DNA"/>
</dbReference>
<comment type="caution">
    <text evidence="7">The sequence shown here is derived from an EMBL/GenBank/DDBJ whole genome shotgun (WGS) entry which is preliminary data.</text>
</comment>
<accession>A0AA42CGT5</accession>
<keyword evidence="2" id="KW-0963">Cytoplasm</keyword>
<dbReference type="InterPro" id="IPR000551">
    <property type="entry name" value="MerR-type_HTH_dom"/>
</dbReference>
<comment type="subcellular location">
    <subcellularLocation>
        <location evidence="1">Cytoplasm</location>
    </subcellularLocation>
</comment>
<organism evidence="7 8">
    <name type="scientific">Limobrevibacterium gyesilva</name>
    <dbReference type="NCBI Taxonomy" id="2991712"/>
    <lineage>
        <taxon>Bacteria</taxon>
        <taxon>Pseudomonadati</taxon>
        <taxon>Pseudomonadota</taxon>
        <taxon>Alphaproteobacteria</taxon>
        <taxon>Acetobacterales</taxon>
        <taxon>Acetobacteraceae</taxon>
        <taxon>Limobrevibacterium</taxon>
    </lineage>
</organism>
<gene>
    <name evidence="7" type="primary">cueR</name>
    <name evidence="7" type="ORF">OL599_06885</name>
</gene>
<evidence type="ECO:0000256" key="1">
    <source>
        <dbReference type="ARBA" id="ARBA00004496"/>
    </source>
</evidence>
<reference evidence="7" key="2">
    <citation type="submission" date="2022-10" db="EMBL/GenBank/DDBJ databases">
        <authorList>
            <person name="Trinh H.N."/>
        </authorList>
    </citation>
    <scope>NUCLEOTIDE SEQUENCE</scope>
    <source>
        <strain evidence="7">RN2-1</strain>
    </source>
</reference>
<dbReference type="PROSITE" id="PS00552">
    <property type="entry name" value="HTH_MERR_1"/>
    <property type="match status" value="1"/>
</dbReference>
<dbReference type="InterPro" id="IPR015358">
    <property type="entry name" value="Tscrpt_reg_MerR_DNA-bd"/>
</dbReference>
<evidence type="ECO:0000256" key="5">
    <source>
        <dbReference type="ARBA" id="ARBA00023163"/>
    </source>
</evidence>
<dbReference type="GO" id="GO:0045893">
    <property type="term" value="P:positive regulation of DNA-templated transcription"/>
    <property type="evidence" value="ECO:0007669"/>
    <property type="project" value="InterPro"/>
</dbReference>
<evidence type="ECO:0000256" key="2">
    <source>
        <dbReference type="ARBA" id="ARBA00022490"/>
    </source>
</evidence>
<name>A0AA42CGT5_9PROT</name>
<dbReference type="RefSeq" id="WP_264713120.1">
    <property type="nucleotide sequence ID" value="NZ_JAPDNT010000003.1"/>
</dbReference>
<dbReference type="Pfam" id="PF09278">
    <property type="entry name" value="MerR-DNA-bind"/>
    <property type="match status" value="1"/>
</dbReference>
<dbReference type="Proteomes" id="UP001165679">
    <property type="component" value="Unassembled WGS sequence"/>
</dbReference>
<dbReference type="GO" id="GO:0005507">
    <property type="term" value="F:copper ion binding"/>
    <property type="evidence" value="ECO:0007669"/>
    <property type="project" value="InterPro"/>
</dbReference>
<reference evidence="7" key="1">
    <citation type="submission" date="2022-09" db="EMBL/GenBank/DDBJ databases">
        <title>Rhodovastum sp. nov. RN2-1 isolated from soil in Seongnam, South Korea.</title>
        <authorList>
            <person name="Le N.T."/>
        </authorList>
    </citation>
    <scope>NUCLEOTIDE SEQUENCE</scope>
    <source>
        <strain evidence="7">RN2-1</strain>
    </source>
</reference>
<evidence type="ECO:0000256" key="3">
    <source>
        <dbReference type="ARBA" id="ARBA00023015"/>
    </source>
</evidence>
<dbReference type="Pfam" id="PF00376">
    <property type="entry name" value="MerR"/>
    <property type="match status" value="1"/>
</dbReference>
<dbReference type="PRINTS" id="PR00040">
    <property type="entry name" value="HTHMERR"/>
</dbReference>
<evidence type="ECO:0000259" key="6">
    <source>
        <dbReference type="PROSITE" id="PS50937"/>
    </source>
</evidence>